<accession>A0A0G4MIQ1</accession>
<dbReference type="GO" id="GO:0005634">
    <property type="term" value="C:nucleus"/>
    <property type="evidence" value="ECO:0007669"/>
    <property type="project" value="TreeGrafter"/>
</dbReference>
<feature type="domain" description="Helicase ATP-binding" evidence="3">
    <location>
        <begin position="1"/>
        <end position="66"/>
    </location>
</feature>
<dbReference type="GO" id="GO:0006283">
    <property type="term" value="P:transcription-coupled nucleotide-excision repair"/>
    <property type="evidence" value="ECO:0007669"/>
    <property type="project" value="TreeGrafter"/>
</dbReference>
<evidence type="ECO:0000313" key="5">
    <source>
        <dbReference type="Proteomes" id="UP000044602"/>
    </source>
</evidence>
<dbReference type="Pfam" id="PF00176">
    <property type="entry name" value="SNF2-rel_dom"/>
    <property type="match status" value="1"/>
</dbReference>
<dbReference type="PANTHER" id="PTHR45629">
    <property type="entry name" value="SNF2/RAD54 FAMILY MEMBER"/>
    <property type="match status" value="1"/>
</dbReference>
<evidence type="ECO:0000256" key="2">
    <source>
        <dbReference type="ARBA" id="ARBA00022840"/>
    </source>
</evidence>
<evidence type="ECO:0000256" key="1">
    <source>
        <dbReference type="ARBA" id="ARBA00022741"/>
    </source>
</evidence>
<keyword evidence="1" id="KW-0547">Nucleotide-binding</keyword>
<dbReference type="EMBL" id="CVQH01022779">
    <property type="protein sequence ID" value="CRK34027.1"/>
    <property type="molecule type" value="Genomic_DNA"/>
</dbReference>
<dbReference type="Gene3D" id="3.40.50.10810">
    <property type="entry name" value="Tandem AAA-ATPase domain"/>
    <property type="match status" value="1"/>
</dbReference>
<dbReference type="GO" id="GO:0005524">
    <property type="term" value="F:ATP binding"/>
    <property type="evidence" value="ECO:0007669"/>
    <property type="project" value="InterPro"/>
</dbReference>
<reference evidence="4 5" key="1">
    <citation type="submission" date="2015-05" db="EMBL/GenBank/DDBJ databases">
        <authorList>
            <person name="Wang D.B."/>
            <person name="Wang M."/>
        </authorList>
    </citation>
    <scope>NUCLEOTIDE SEQUENCE [LARGE SCALE GENOMIC DNA]</scope>
    <source>
        <strain evidence="4">VL1</strain>
    </source>
</reference>
<dbReference type="STRING" id="100787.A0A0G4MIQ1"/>
<sequence length="100" mass="11465">TYQDELLHVEWDYAVLDEGHKIRNPNAEITVLCKELRTPNRIILSGTPVQNNLSELWSLFDFIYPMRLGTLVTFRTQFEVPIKQGGYAGATNLQILTAEK</sequence>
<feature type="non-terminal residue" evidence="4">
    <location>
        <position position="100"/>
    </location>
</feature>
<protein>
    <recommendedName>
        <fullName evidence="3">Helicase ATP-binding domain-containing protein</fullName>
    </recommendedName>
</protein>
<dbReference type="InterPro" id="IPR027417">
    <property type="entry name" value="P-loop_NTPase"/>
</dbReference>
<evidence type="ECO:0000313" key="4">
    <source>
        <dbReference type="EMBL" id="CRK34027.1"/>
    </source>
</evidence>
<dbReference type="SUPFAM" id="SSF52540">
    <property type="entry name" value="P-loop containing nucleoside triphosphate hydrolases"/>
    <property type="match status" value="1"/>
</dbReference>
<dbReference type="InterPro" id="IPR050496">
    <property type="entry name" value="SNF2_RAD54_helicase_repair"/>
</dbReference>
<gene>
    <name evidence="4" type="ORF">BN1708_019374</name>
</gene>
<dbReference type="AlphaFoldDB" id="A0A0G4MIQ1"/>
<keyword evidence="2" id="KW-0067">ATP-binding</keyword>
<dbReference type="PROSITE" id="PS51192">
    <property type="entry name" value="HELICASE_ATP_BIND_1"/>
    <property type="match status" value="1"/>
</dbReference>
<proteinExistence type="predicted"/>
<feature type="non-terminal residue" evidence="4">
    <location>
        <position position="1"/>
    </location>
</feature>
<dbReference type="PANTHER" id="PTHR45629:SF7">
    <property type="entry name" value="DNA EXCISION REPAIR PROTEIN ERCC-6-RELATED"/>
    <property type="match status" value="1"/>
</dbReference>
<dbReference type="GO" id="GO:0008094">
    <property type="term" value="F:ATP-dependent activity, acting on DNA"/>
    <property type="evidence" value="ECO:0007669"/>
    <property type="project" value="TreeGrafter"/>
</dbReference>
<name>A0A0G4MIQ1_VERLO</name>
<keyword evidence="5" id="KW-1185">Reference proteome</keyword>
<dbReference type="InterPro" id="IPR000330">
    <property type="entry name" value="SNF2_N"/>
</dbReference>
<organism evidence="4 5">
    <name type="scientific">Verticillium longisporum</name>
    <name type="common">Verticillium dahliae var. longisporum</name>
    <dbReference type="NCBI Taxonomy" id="100787"/>
    <lineage>
        <taxon>Eukaryota</taxon>
        <taxon>Fungi</taxon>
        <taxon>Dikarya</taxon>
        <taxon>Ascomycota</taxon>
        <taxon>Pezizomycotina</taxon>
        <taxon>Sordariomycetes</taxon>
        <taxon>Hypocreomycetidae</taxon>
        <taxon>Glomerellales</taxon>
        <taxon>Plectosphaerellaceae</taxon>
        <taxon>Verticillium</taxon>
    </lineage>
</organism>
<evidence type="ECO:0000259" key="3">
    <source>
        <dbReference type="PROSITE" id="PS51192"/>
    </source>
</evidence>
<dbReference type="Proteomes" id="UP000044602">
    <property type="component" value="Unassembled WGS sequence"/>
</dbReference>
<dbReference type="InterPro" id="IPR014001">
    <property type="entry name" value="Helicase_ATP-bd"/>
</dbReference>
<dbReference type="InterPro" id="IPR038718">
    <property type="entry name" value="SNF2-like_sf"/>
</dbReference>